<dbReference type="GO" id="GO:0004222">
    <property type="term" value="F:metalloendopeptidase activity"/>
    <property type="evidence" value="ECO:0007669"/>
    <property type="project" value="InterPro"/>
</dbReference>
<evidence type="ECO:0000313" key="2">
    <source>
        <dbReference type="Proteomes" id="UP000315017"/>
    </source>
</evidence>
<gene>
    <name evidence="1" type="ORF">ETAA8_06580</name>
</gene>
<dbReference type="Gene3D" id="1.20.58.760">
    <property type="entry name" value="Peptidase M41"/>
    <property type="match status" value="1"/>
</dbReference>
<protein>
    <recommendedName>
        <fullName evidence="3">Peptidase M41 domain-containing protein</fullName>
    </recommendedName>
</protein>
<dbReference type="GO" id="GO:0006508">
    <property type="term" value="P:proteolysis"/>
    <property type="evidence" value="ECO:0007669"/>
    <property type="project" value="InterPro"/>
</dbReference>
<dbReference type="OrthoDB" id="5184455at2"/>
<dbReference type="InterPro" id="IPR049500">
    <property type="entry name" value="Peptidase_M50B-like"/>
</dbReference>
<dbReference type="EMBL" id="CP036274">
    <property type="protein sequence ID" value="QDU25588.1"/>
    <property type="molecule type" value="Genomic_DNA"/>
</dbReference>
<accession>A0A517Y5S3</accession>
<dbReference type="SUPFAM" id="SSF140990">
    <property type="entry name" value="FtsH protease domain-like"/>
    <property type="match status" value="1"/>
</dbReference>
<organism evidence="1 2">
    <name type="scientific">Anatilimnocola aggregata</name>
    <dbReference type="NCBI Taxonomy" id="2528021"/>
    <lineage>
        <taxon>Bacteria</taxon>
        <taxon>Pseudomonadati</taxon>
        <taxon>Planctomycetota</taxon>
        <taxon>Planctomycetia</taxon>
        <taxon>Pirellulales</taxon>
        <taxon>Pirellulaceae</taxon>
        <taxon>Anatilimnocola</taxon>
    </lineage>
</organism>
<sequence length="173" mass="18969">MSTSKDRYATAIHEAGHAVVGLVTGARVASLVVDGRGEITHGYARMRYRRNGAGEKSTALVTLAGYAAEWLYQSGGDVKHVRAALLHGEQLGTAEDFVAHRRLVELAGRKQRGPVRYSREHITEGAIGRTIRLVQRNWFAINEIADHLARLGKLSGETVEVLYELANVNPLEV</sequence>
<dbReference type="InterPro" id="IPR037219">
    <property type="entry name" value="Peptidase_M41-like"/>
</dbReference>
<dbReference type="RefSeq" id="WP_145084775.1">
    <property type="nucleotide sequence ID" value="NZ_CP036274.1"/>
</dbReference>
<evidence type="ECO:0008006" key="3">
    <source>
        <dbReference type="Google" id="ProtNLM"/>
    </source>
</evidence>
<dbReference type="GO" id="GO:0005524">
    <property type="term" value="F:ATP binding"/>
    <property type="evidence" value="ECO:0007669"/>
    <property type="project" value="InterPro"/>
</dbReference>
<keyword evidence="2" id="KW-1185">Reference proteome</keyword>
<dbReference type="KEGG" id="aagg:ETAA8_06580"/>
<dbReference type="Pfam" id="PF13398">
    <property type="entry name" value="Peptidase_M50B"/>
    <property type="match status" value="1"/>
</dbReference>
<dbReference type="Proteomes" id="UP000315017">
    <property type="component" value="Chromosome"/>
</dbReference>
<evidence type="ECO:0000313" key="1">
    <source>
        <dbReference type="EMBL" id="QDU25588.1"/>
    </source>
</evidence>
<proteinExistence type="predicted"/>
<dbReference type="GO" id="GO:0004176">
    <property type="term" value="F:ATP-dependent peptidase activity"/>
    <property type="evidence" value="ECO:0007669"/>
    <property type="project" value="InterPro"/>
</dbReference>
<dbReference type="AlphaFoldDB" id="A0A517Y5S3"/>
<reference evidence="1 2" key="1">
    <citation type="submission" date="2019-02" db="EMBL/GenBank/DDBJ databases">
        <title>Deep-cultivation of Planctomycetes and their phenomic and genomic characterization uncovers novel biology.</title>
        <authorList>
            <person name="Wiegand S."/>
            <person name="Jogler M."/>
            <person name="Boedeker C."/>
            <person name="Pinto D."/>
            <person name="Vollmers J."/>
            <person name="Rivas-Marin E."/>
            <person name="Kohn T."/>
            <person name="Peeters S.H."/>
            <person name="Heuer A."/>
            <person name="Rast P."/>
            <person name="Oberbeckmann S."/>
            <person name="Bunk B."/>
            <person name="Jeske O."/>
            <person name="Meyerdierks A."/>
            <person name="Storesund J.E."/>
            <person name="Kallscheuer N."/>
            <person name="Luecker S."/>
            <person name="Lage O.M."/>
            <person name="Pohl T."/>
            <person name="Merkel B.J."/>
            <person name="Hornburger P."/>
            <person name="Mueller R.-W."/>
            <person name="Bruemmer F."/>
            <person name="Labrenz M."/>
            <person name="Spormann A.M."/>
            <person name="Op den Camp H."/>
            <person name="Overmann J."/>
            <person name="Amann R."/>
            <person name="Jetten M.S.M."/>
            <person name="Mascher T."/>
            <person name="Medema M.H."/>
            <person name="Devos D.P."/>
            <person name="Kaster A.-K."/>
            <person name="Ovreas L."/>
            <person name="Rohde M."/>
            <person name="Galperin M.Y."/>
            <person name="Jogler C."/>
        </authorList>
    </citation>
    <scope>NUCLEOTIDE SEQUENCE [LARGE SCALE GENOMIC DNA]</scope>
    <source>
        <strain evidence="1 2">ETA_A8</strain>
    </source>
</reference>
<name>A0A517Y5S3_9BACT</name>